<evidence type="ECO:0000313" key="1">
    <source>
        <dbReference type="EMBL" id="UOK70190.1"/>
    </source>
</evidence>
<name>A0A9E7D4N2_9HYPH</name>
<proteinExistence type="predicted"/>
<dbReference type="InterPro" id="IPR011855">
    <property type="entry name" value="Phgtail_TP901_1"/>
</dbReference>
<gene>
    <name evidence="1" type="ORF">K9D25_15835</name>
</gene>
<reference evidence="1" key="1">
    <citation type="submission" date="2021-09" db="EMBL/GenBank/DDBJ databases">
        <title>Network and meta-omics reveal the key degrader and cooperation patterns in an efficient 1,4-dioxane-degrading microbial community.</title>
        <authorList>
            <person name="Dai C."/>
        </authorList>
    </citation>
    <scope>NUCLEOTIDE SEQUENCE</scope>
    <source>
        <strain evidence="1">ZM13</strain>
    </source>
</reference>
<protein>
    <submittedName>
        <fullName evidence="1">Phage tail protein</fullName>
    </submittedName>
</protein>
<dbReference type="Proteomes" id="UP000831684">
    <property type="component" value="Chromosome"/>
</dbReference>
<accession>A0A9E7D4N2</accession>
<evidence type="ECO:0000313" key="2">
    <source>
        <dbReference type="Proteomes" id="UP000831684"/>
    </source>
</evidence>
<dbReference type="AlphaFoldDB" id="A0A9E7D4N2"/>
<dbReference type="KEGG" id="apol:K9D25_15835"/>
<organism evidence="1 2">
    <name type="scientific">Ancylobacter polymorphus</name>
    <dbReference type="NCBI Taxonomy" id="223390"/>
    <lineage>
        <taxon>Bacteria</taxon>
        <taxon>Pseudomonadati</taxon>
        <taxon>Pseudomonadota</taxon>
        <taxon>Alphaproteobacteria</taxon>
        <taxon>Hyphomicrobiales</taxon>
        <taxon>Xanthobacteraceae</taxon>
        <taxon>Ancylobacter</taxon>
    </lineage>
</organism>
<dbReference type="EMBL" id="CP083239">
    <property type="protein sequence ID" value="UOK70190.1"/>
    <property type="molecule type" value="Genomic_DNA"/>
</dbReference>
<dbReference type="Pfam" id="PF06199">
    <property type="entry name" value="Phage_tail_2"/>
    <property type="match status" value="1"/>
</dbReference>
<sequence length="149" mass="15515">MAQPVTARFGKFRVLLGNDATPTVYAAPCGFTSKALNLIKNLAEIEIPDCADPDAAVDLARDVQSKDWNISGEGLLAAGSVDAWLDAYDSSASVPVKVEIEFSSGTVTFVGHAHLSNFGMSAERAGRVTVSVEMQGDGALVKTSTIPGA</sequence>
<dbReference type="RefSeq" id="WP_244376594.1">
    <property type="nucleotide sequence ID" value="NZ_CP083239.1"/>
</dbReference>